<feature type="transmembrane region" description="Helical" evidence="6">
    <location>
        <begin position="206"/>
        <end position="229"/>
    </location>
</feature>
<dbReference type="InParanoid" id="A0A316YXM4"/>
<evidence type="ECO:0000313" key="8">
    <source>
        <dbReference type="EMBL" id="PWN92565.1"/>
    </source>
</evidence>
<keyword evidence="4 6" id="KW-0472">Membrane</keyword>
<name>A0A316YXM4_9BASI</name>
<dbReference type="PROSITE" id="PS50850">
    <property type="entry name" value="MFS"/>
    <property type="match status" value="1"/>
</dbReference>
<dbReference type="GO" id="GO:0022857">
    <property type="term" value="F:transmembrane transporter activity"/>
    <property type="evidence" value="ECO:0007669"/>
    <property type="project" value="InterPro"/>
</dbReference>
<dbReference type="SUPFAM" id="SSF103473">
    <property type="entry name" value="MFS general substrate transporter"/>
    <property type="match status" value="1"/>
</dbReference>
<dbReference type="InterPro" id="IPR036259">
    <property type="entry name" value="MFS_trans_sf"/>
</dbReference>
<evidence type="ECO:0000256" key="4">
    <source>
        <dbReference type="ARBA" id="ARBA00023136"/>
    </source>
</evidence>
<dbReference type="Pfam" id="PF07690">
    <property type="entry name" value="MFS_1"/>
    <property type="match status" value="1"/>
</dbReference>
<dbReference type="InterPro" id="IPR011701">
    <property type="entry name" value="MFS"/>
</dbReference>
<dbReference type="PANTHER" id="PTHR23501:SF58">
    <property type="entry name" value="LOW AFFINITY HEME TRANSPORTER STR3"/>
    <property type="match status" value="1"/>
</dbReference>
<dbReference type="PANTHER" id="PTHR23501">
    <property type="entry name" value="MAJOR FACILITATOR SUPERFAMILY"/>
    <property type="match status" value="1"/>
</dbReference>
<evidence type="ECO:0000259" key="7">
    <source>
        <dbReference type="PROSITE" id="PS50850"/>
    </source>
</evidence>
<keyword evidence="2 6" id="KW-0812">Transmembrane</keyword>
<dbReference type="Proteomes" id="UP000245768">
    <property type="component" value="Unassembled WGS sequence"/>
</dbReference>
<reference evidence="8" key="1">
    <citation type="journal article" date="2018" name="Mol. Biol. Evol.">
        <title>Broad Genomic Sampling Reveals a Smut Pathogenic Ancestry of the Fungal Clade Ustilaginomycotina.</title>
        <authorList>
            <person name="Kijpornyongpan T."/>
            <person name="Mondo S.J."/>
            <person name="Barry K."/>
            <person name="Sandor L."/>
            <person name="Lee J."/>
            <person name="Lipzen A."/>
            <person name="Pangilinan J."/>
            <person name="LaButti K."/>
            <person name="Hainaut M."/>
            <person name="Henrissat B."/>
            <person name="Grigoriev I.V."/>
            <person name="Spatafora J.W."/>
            <person name="Aime M.C."/>
        </authorList>
    </citation>
    <scope>NUCLEOTIDE SEQUENCE [LARGE SCALE GENOMIC DNA]</scope>
    <source>
        <strain evidence="8">MCA 4198</strain>
    </source>
</reference>
<dbReference type="Gene3D" id="1.20.1250.20">
    <property type="entry name" value="MFS general substrate transporter like domains"/>
    <property type="match status" value="2"/>
</dbReference>
<evidence type="ECO:0000256" key="5">
    <source>
        <dbReference type="SAM" id="MobiDB-lite"/>
    </source>
</evidence>
<feature type="transmembrane region" description="Helical" evidence="6">
    <location>
        <begin position="325"/>
        <end position="346"/>
    </location>
</feature>
<evidence type="ECO:0000256" key="6">
    <source>
        <dbReference type="SAM" id="Phobius"/>
    </source>
</evidence>
<keyword evidence="3 6" id="KW-1133">Transmembrane helix</keyword>
<feature type="transmembrane region" description="Helical" evidence="6">
    <location>
        <begin position="76"/>
        <end position="94"/>
    </location>
</feature>
<protein>
    <submittedName>
        <fullName evidence="8">MFS general substrate transporter</fullName>
    </submittedName>
</protein>
<proteinExistence type="predicted"/>
<evidence type="ECO:0000256" key="1">
    <source>
        <dbReference type="ARBA" id="ARBA00004141"/>
    </source>
</evidence>
<dbReference type="GeneID" id="37047731"/>
<gene>
    <name evidence="8" type="ORF">FA10DRAFT_95767</name>
</gene>
<feature type="region of interest" description="Disordered" evidence="5">
    <location>
        <begin position="1"/>
        <end position="54"/>
    </location>
</feature>
<feature type="transmembrane region" description="Helical" evidence="6">
    <location>
        <begin position="147"/>
        <end position="165"/>
    </location>
</feature>
<feature type="region of interest" description="Disordered" evidence="5">
    <location>
        <begin position="611"/>
        <end position="632"/>
    </location>
</feature>
<feature type="transmembrane region" description="Helical" evidence="6">
    <location>
        <begin position="569"/>
        <end position="591"/>
    </location>
</feature>
<dbReference type="RefSeq" id="XP_025379763.1">
    <property type="nucleotide sequence ID" value="XM_025525815.1"/>
</dbReference>
<feature type="transmembrane region" description="Helical" evidence="6">
    <location>
        <begin position="288"/>
        <end position="313"/>
    </location>
</feature>
<evidence type="ECO:0000256" key="2">
    <source>
        <dbReference type="ARBA" id="ARBA00022692"/>
    </source>
</evidence>
<dbReference type="OrthoDB" id="2241241at2759"/>
<dbReference type="EMBL" id="KZ819635">
    <property type="protein sequence ID" value="PWN92565.1"/>
    <property type="molecule type" value="Genomic_DNA"/>
</dbReference>
<evidence type="ECO:0000313" key="9">
    <source>
        <dbReference type="Proteomes" id="UP000245768"/>
    </source>
</evidence>
<feature type="transmembrane region" description="Helical" evidence="6">
    <location>
        <begin position="235"/>
        <end position="258"/>
    </location>
</feature>
<feature type="transmembrane region" description="Helical" evidence="6">
    <location>
        <begin position="171"/>
        <end position="194"/>
    </location>
</feature>
<feature type="transmembrane region" description="Helical" evidence="6">
    <location>
        <begin position="114"/>
        <end position="135"/>
    </location>
</feature>
<dbReference type="AlphaFoldDB" id="A0A316YXM4"/>
<feature type="domain" description="Major facilitator superfamily (MFS) profile" evidence="7">
    <location>
        <begin position="81"/>
        <end position="590"/>
    </location>
</feature>
<accession>A0A316YXM4</accession>
<organism evidence="8 9">
    <name type="scientific">Acaromyces ingoldii</name>
    <dbReference type="NCBI Taxonomy" id="215250"/>
    <lineage>
        <taxon>Eukaryota</taxon>
        <taxon>Fungi</taxon>
        <taxon>Dikarya</taxon>
        <taxon>Basidiomycota</taxon>
        <taxon>Ustilaginomycotina</taxon>
        <taxon>Exobasidiomycetes</taxon>
        <taxon>Exobasidiales</taxon>
        <taxon>Cryptobasidiaceae</taxon>
        <taxon>Acaromyces</taxon>
    </lineage>
</organism>
<sequence length="638" mass="69228">MSTNATTQRHETEVNVPHLANTGTEEAAVEDGHSKHASFSDDQSERNGSVDVKAKSQQRGVSSIEALHRVFGGNRLVMWSLYFAIFAVIVASTIDTSTTYSYQPIVASIYQDHATLLGVIGTATAILTAVSQPFIAKICDVFSRQAAFTFVIACNVLGYIIIAGTNTVAGYAVGSVIAAVGTGGVSLVSSILLADLSPLEWRGFALGMAAAPYIAFTFLGAKISTSIIASNQWRWGYGMFAIIHPVCVLPVVAILIWAQRRARRSDDLKYATAATAERQSLVDVVRIFFVDIDGLGLVLLAFAWCLILLPFSLEAGAEKGWKNPSMIAMLVCGIIILFLFAAWEYFGASMPLVNRRIAANKVFLLGASLDFLYYLSGYLRDYYYPSYTYIATNWTLQGWTYWNQITTVGLCFFGLVVGILMRVTHRYKYIQLGGIVIRTICVGLTIWATGSNATTAALVSIQIFNALGCSCSVMGTQIATQGSVPHQDLAQMIAQLSLWTRLGGAIGTSVAANVWTNNMPVNMAKEGVPEELIPTLYGSITSIKDTYSFDDPIRQAAIRAYDSTVRPMFIAATVFTALTFFCALFMPDFYLGKSHNKIEGTDVRGNKVEDVASDPTADPMDVTLGAPSKPSAWKKFVG</sequence>
<feature type="transmembrane region" description="Helical" evidence="6">
    <location>
        <begin position="358"/>
        <end position="379"/>
    </location>
</feature>
<comment type="subcellular location">
    <subcellularLocation>
        <location evidence="1">Membrane</location>
        <topology evidence="1">Multi-pass membrane protein</topology>
    </subcellularLocation>
</comment>
<feature type="transmembrane region" description="Helical" evidence="6">
    <location>
        <begin position="399"/>
        <end position="420"/>
    </location>
</feature>
<dbReference type="InterPro" id="IPR020846">
    <property type="entry name" value="MFS_dom"/>
</dbReference>
<keyword evidence="9" id="KW-1185">Reference proteome</keyword>
<dbReference type="GO" id="GO:0005886">
    <property type="term" value="C:plasma membrane"/>
    <property type="evidence" value="ECO:0007669"/>
    <property type="project" value="TreeGrafter"/>
</dbReference>
<evidence type="ECO:0000256" key="3">
    <source>
        <dbReference type="ARBA" id="ARBA00022989"/>
    </source>
</evidence>
<dbReference type="STRING" id="215250.A0A316YXM4"/>